<evidence type="ECO:0000256" key="1">
    <source>
        <dbReference type="SAM" id="MobiDB-lite"/>
    </source>
</evidence>
<feature type="region of interest" description="Disordered" evidence="1">
    <location>
        <begin position="662"/>
        <end position="683"/>
    </location>
</feature>
<proteinExistence type="predicted"/>
<evidence type="ECO:0000313" key="4">
    <source>
        <dbReference type="Proteomes" id="UP000031774"/>
    </source>
</evidence>
<protein>
    <recommendedName>
        <fullName evidence="2">vWA-MoxR associated protein C-terminal domain-containing protein</fullName>
    </recommendedName>
</protein>
<dbReference type="InterPro" id="IPR009003">
    <property type="entry name" value="Peptidase_S1_PA"/>
</dbReference>
<dbReference type="Pfam" id="PF20028">
    <property type="entry name" value="VMAP-C"/>
    <property type="match status" value="1"/>
</dbReference>
<reference evidence="3 4" key="1">
    <citation type="submission" date="2014-12" db="EMBL/GenBank/DDBJ databases">
        <title>Complete genome sequence of Streptomyces vietnamensis strain GIMV4.0001, a genetic manipulable producer of the benzoisochromanequinone antibiotic granaticin.</title>
        <authorList>
            <person name="Deng M.R."/>
            <person name="Guo J."/>
            <person name="Ma L.Y."/>
            <person name="Feng G.D."/>
            <person name="Mo C.Y."/>
            <person name="Zhu H.H."/>
        </authorList>
    </citation>
    <scope>NUCLEOTIDE SEQUENCE [LARGE SCALE GENOMIC DNA]</scope>
    <source>
        <strain evidence="4">GIMV4.0001</strain>
    </source>
</reference>
<dbReference type="SUPFAM" id="SSF50494">
    <property type="entry name" value="Trypsin-like serine proteases"/>
    <property type="match status" value="1"/>
</dbReference>
<name>A0A0B5I3W2_9ACTN</name>
<dbReference type="InterPro" id="IPR045450">
    <property type="entry name" value="VMAP_C"/>
</dbReference>
<dbReference type="Pfam" id="PF13365">
    <property type="entry name" value="Trypsin_2"/>
    <property type="match status" value="1"/>
</dbReference>
<dbReference type="HOGENOM" id="CLU_391764_0_0_11"/>
<dbReference type="RefSeq" id="WP_041131212.1">
    <property type="nucleotide sequence ID" value="NZ_CP010407.1"/>
</dbReference>
<dbReference type="Proteomes" id="UP000031774">
    <property type="component" value="Chromosome"/>
</dbReference>
<dbReference type="KEGG" id="svt:SVTN_25600"/>
<dbReference type="STRING" id="362257.SVTN_25600"/>
<accession>A0A0B5I3W2</accession>
<dbReference type="AlphaFoldDB" id="A0A0B5I3W2"/>
<gene>
    <name evidence="3" type="ORF">SVTN_25600</name>
</gene>
<evidence type="ECO:0000313" key="3">
    <source>
        <dbReference type="EMBL" id="AJF67251.1"/>
    </source>
</evidence>
<dbReference type="EMBL" id="CP010407">
    <property type="protein sequence ID" value="AJF67251.1"/>
    <property type="molecule type" value="Genomic_DNA"/>
</dbReference>
<evidence type="ECO:0000259" key="2">
    <source>
        <dbReference type="Pfam" id="PF20028"/>
    </source>
</evidence>
<organism evidence="3 4">
    <name type="scientific">Streptomyces vietnamensis</name>
    <dbReference type="NCBI Taxonomy" id="362257"/>
    <lineage>
        <taxon>Bacteria</taxon>
        <taxon>Bacillati</taxon>
        <taxon>Actinomycetota</taxon>
        <taxon>Actinomycetes</taxon>
        <taxon>Kitasatosporales</taxon>
        <taxon>Streptomycetaceae</taxon>
        <taxon>Streptomyces</taxon>
    </lineage>
</organism>
<dbReference type="Gene3D" id="2.40.10.120">
    <property type="match status" value="1"/>
</dbReference>
<sequence>MSDFDALVRPALVRIAAPGCGYDPHGDRYWGTGFFIAPGWVLTCAHVVAEGGSAVWKRKPVVGITWEDGKTTRETTGTVVLALPLPDRPEDPPDRWAFPDIALISVPGTGKASCVRLSERPTVRPTARPVRVSLHGWSRETGELGVRTVHGEMNGSDGQALVTDVMPVEGCSGGPVVDRDQGAVVGINKGRGRDGGAVVPVTALRRLHDLPGGEKMAEALRAHDRHHLVRYRSLDDRPDWTRAQGRLPGASGVSPGLRTQLYGHFAELPAPTAPGEILDLIDQVKAWIRDDDLPDALEDDPRTWSEGAGVLRGLRAPHRDVHDLERDALLLYAAHVARQVSGRYGERADTTGLTRWIVDESGDADRHLRREIDRLVTPGRSPSLSVREPRARADVLLEIDTPRYDRRYPWRVKLLLDGQTVTPLHCDDRGVERARLKETLREPLADALRRGDSGAHLAAVEAVLPRELFDEPLDTWRLEPPHGPDDAWTTTLGQRRIVVIRDARRHDLEPAPEWRERWEAGERGPLHAAPLRAEVPGAGPDAHTPRVRRETWAETYDRLREAEGGTVPVYCGPVGSGDGLMAMNAALAAGHPMALWRTGAHDHTDCAEFHERAERLLAGAVTAWDIRGPVRSLRTRAQDRAAGPEARAAYAWAESIAVLLDPPDRPPHAGRLEAPPLLGEGDQ</sequence>
<feature type="domain" description="vWA-MoxR associated protein C-terminal" evidence="2">
    <location>
        <begin position="407"/>
        <end position="663"/>
    </location>
</feature>
<feature type="compositionally biased region" description="Basic and acidic residues" evidence="1">
    <location>
        <begin position="662"/>
        <end position="671"/>
    </location>
</feature>
<keyword evidence="4" id="KW-1185">Reference proteome</keyword>